<name>A0A8D2KWU2_VARKO</name>
<dbReference type="AlphaFoldDB" id="A0A8D2KWU2"/>
<reference evidence="2" key="1">
    <citation type="submission" date="2025-08" db="UniProtKB">
        <authorList>
            <consortium name="Ensembl"/>
        </authorList>
    </citation>
    <scope>IDENTIFICATION</scope>
</reference>
<sequence length="148" mass="17050">MQSPVPTIQDLQALREENSLLRTRYTEATKLMLHRCPLEAPPKYDDKKEGFTTFKAQCELYINLHLPDFPNKKMKVGFLINQLTVAPARWATARLITQDPILNDANLLLNALGNFLDAKPQERLPRLNTSCWISHCKHTHSLQFEPQL</sequence>
<keyword evidence="3" id="KW-1185">Reference proteome</keyword>
<evidence type="ECO:0000313" key="2">
    <source>
        <dbReference type="Ensembl" id="ENSVKKP00000013409.1"/>
    </source>
</evidence>
<accession>A0A8D2KWU2</accession>
<protein>
    <recommendedName>
        <fullName evidence="1">DUF4939 domain-containing protein</fullName>
    </recommendedName>
</protein>
<dbReference type="Proteomes" id="UP000694545">
    <property type="component" value="Unplaced"/>
</dbReference>
<proteinExistence type="predicted"/>
<evidence type="ECO:0000259" key="1">
    <source>
        <dbReference type="Pfam" id="PF16297"/>
    </source>
</evidence>
<dbReference type="InterPro" id="IPR032549">
    <property type="entry name" value="DUF4939"/>
</dbReference>
<dbReference type="Pfam" id="PF16297">
    <property type="entry name" value="DUF4939"/>
    <property type="match status" value="1"/>
</dbReference>
<reference evidence="2" key="2">
    <citation type="submission" date="2025-09" db="UniProtKB">
        <authorList>
            <consortium name="Ensembl"/>
        </authorList>
    </citation>
    <scope>IDENTIFICATION</scope>
</reference>
<dbReference type="Ensembl" id="ENSVKKT00000013732.1">
    <property type="protein sequence ID" value="ENSVKKP00000013409.1"/>
    <property type="gene ID" value="ENSVKKG00000009251.1"/>
</dbReference>
<feature type="domain" description="DUF4939" evidence="1">
    <location>
        <begin position="30"/>
        <end position="112"/>
    </location>
</feature>
<evidence type="ECO:0000313" key="3">
    <source>
        <dbReference type="Proteomes" id="UP000694545"/>
    </source>
</evidence>
<organism evidence="2 3">
    <name type="scientific">Varanus komodoensis</name>
    <name type="common">Komodo dragon</name>
    <dbReference type="NCBI Taxonomy" id="61221"/>
    <lineage>
        <taxon>Eukaryota</taxon>
        <taxon>Metazoa</taxon>
        <taxon>Chordata</taxon>
        <taxon>Craniata</taxon>
        <taxon>Vertebrata</taxon>
        <taxon>Euteleostomi</taxon>
        <taxon>Lepidosauria</taxon>
        <taxon>Squamata</taxon>
        <taxon>Bifurcata</taxon>
        <taxon>Unidentata</taxon>
        <taxon>Episquamata</taxon>
        <taxon>Toxicofera</taxon>
        <taxon>Anguimorpha</taxon>
        <taxon>Paleoanguimorpha</taxon>
        <taxon>Varanoidea</taxon>
        <taxon>Varanidae</taxon>
        <taxon>Varanus</taxon>
    </lineage>
</organism>